<protein>
    <submittedName>
        <fullName evidence="2">Putative membrane-bound metal-dependent hydrolase (DUF457)</fullName>
    </submittedName>
</protein>
<evidence type="ECO:0000313" key="2">
    <source>
        <dbReference type="EMBL" id="AIF82348.1"/>
    </source>
</evidence>
<evidence type="ECO:0000313" key="3">
    <source>
        <dbReference type="Proteomes" id="UP000028194"/>
    </source>
</evidence>
<dbReference type="EMBL" id="CP007174">
    <property type="protein sequence ID" value="AIF82348.1"/>
    <property type="molecule type" value="Genomic_DNA"/>
</dbReference>
<dbReference type="KEGG" id="nev:NTE_00266"/>
<accession>A0A075MM64</accession>
<keyword evidence="2" id="KW-0378">Hydrolase</keyword>
<feature type="transmembrane region" description="Helical" evidence="1">
    <location>
        <begin position="90"/>
        <end position="112"/>
    </location>
</feature>
<keyword evidence="3" id="KW-1185">Reference proteome</keyword>
<evidence type="ECO:0000256" key="1">
    <source>
        <dbReference type="SAM" id="Phobius"/>
    </source>
</evidence>
<feature type="transmembrane region" description="Helical" evidence="1">
    <location>
        <begin position="219"/>
        <end position="239"/>
    </location>
</feature>
<feature type="transmembrane region" description="Helical" evidence="1">
    <location>
        <begin position="59"/>
        <end position="78"/>
    </location>
</feature>
<dbReference type="eggNOG" id="arCOG04605">
    <property type="taxonomic scope" value="Archaea"/>
</dbReference>
<dbReference type="Pfam" id="PF04307">
    <property type="entry name" value="YdjM"/>
    <property type="match status" value="1"/>
</dbReference>
<keyword evidence="1" id="KW-0472">Membrane</keyword>
<keyword evidence="1" id="KW-1133">Transmembrane helix</keyword>
<feature type="transmembrane region" description="Helical" evidence="1">
    <location>
        <begin position="30"/>
        <end position="53"/>
    </location>
</feature>
<feature type="transmembrane region" description="Helical" evidence="1">
    <location>
        <begin position="185"/>
        <end position="203"/>
    </location>
</feature>
<dbReference type="HOGENOM" id="CLU_1076056_0_0_2"/>
<feature type="transmembrane region" description="Helical" evidence="1">
    <location>
        <begin position="124"/>
        <end position="147"/>
    </location>
</feature>
<dbReference type="RefSeq" id="WP_338031178.1">
    <property type="nucleotide sequence ID" value="NZ_CP007174.1"/>
</dbReference>
<dbReference type="Proteomes" id="UP000028194">
    <property type="component" value="Chromosome"/>
</dbReference>
<dbReference type="GO" id="GO:0016787">
    <property type="term" value="F:hydrolase activity"/>
    <property type="evidence" value="ECO:0007669"/>
    <property type="project" value="UniProtKB-KW"/>
</dbReference>
<dbReference type="GeneID" id="41596176"/>
<gene>
    <name evidence="2" type="ORF">NTE_00266</name>
</gene>
<dbReference type="STRING" id="1459636.NTE_00266"/>
<organism evidence="2 3">
    <name type="scientific">Candidatus Nitrososphaera evergladensis SR1</name>
    <dbReference type="NCBI Taxonomy" id="1459636"/>
    <lineage>
        <taxon>Archaea</taxon>
        <taxon>Nitrososphaerota</taxon>
        <taxon>Nitrososphaeria</taxon>
        <taxon>Nitrososphaerales</taxon>
        <taxon>Nitrososphaeraceae</taxon>
        <taxon>Nitrososphaera</taxon>
    </lineage>
</organism>
<name>A0A075MM64_9ARCH</name>
<reference evidence="2 3" key="1">
    <citation type="journal article" date="2014" name="PLoS ONE">
        <title>Genome Sequence of Candidatus Nitrososphaera evergladensis from Group I.1b Enriched from Everglades Soil Reveals Novel Genomic Features of the Ammonia-Oxidizing Archaea.</title>
        <authorList>
            <person name="Zhalnina K.V."/>
            <person name="Dias R."/>
            <person name="Leonard M.T."/>
            <person name="Dorr de Quadros P."/>
            <person name="Camargo F.A."/>
            <person name="Drew J.C."/>
            <person name="Farmerie W.G."/>
            <person name="Daroub S.H."/>
            <person name="Triplett E.W."/>
        </authorList>
    </citation>
    <scope>NUCLEOTIDE SEQUENCE [LARGE SCALE GENOMIC DNA]</scope>
    <source>
        <strain evidence="2 3">SR1</strain>
    </source>
</reference>
<proteinExistence type="predicted"/>
<keyword evidence="1" id="KW-0812">Transmembrane</keyword>
<dbReference type="AlphaFoldDB" id="A0A075MM64"/>
<sequence length="258" mass="28436">MVAFLIAYAVSRMLVTSEDKRRRLAGTTKIALALVMLLGILPDTDIVFQAFGIIPHKTFTHSVILSAFLVAPAIFVVARWPLKQTLAASLAYALAYAQHLFDDIIVGTLNVAYPFGTIPVGIGIAYGSVYHLALEIVLVAAVAAIVMKGSFGKTRKQSESFGQRSNNYYSLYRLHLFGFGKVDKVCYALLMLSLLVSFAYLLQEMKSIPRLFIESDLEVALFVILHLSALALVSFMILVSRENAKPEPSSREETVRDV</sequence>
<dbReference type="InterPro" id="IPR007404">
    <property type="entry name" value="YdjM-like"/>
</dbReference>